<evidence type="ECO:0008006" key="5">
    <source>
        <dbReference type="Google" id="ProtNLM"/>
    </source>
</evidence>
<evidence type="ECO:0000256" key="1">
    <source>
        <dbReference type="SAM" id="MobiDB-lite"/>
    </source>
</evidence>
<feature type="region of interest" description="Disordered" evidence="1">
    <location>
        <begin position="66"/>
        <end position="106"/>
    </location>
</feature>
<gene>
    <name evidence="3" type="ORF">BZL54_10295</name>
</gene>
<dbReference type="Proteomes" id="UP000217994">
    <property type="component" value="Unassembled WGS sequence"/>
</dbReference>
<organism evidence="3 4">
    <name type="scientific">Burkholderia ubonensis subsp. mesacidophila</name>
    <dbReference type="NCBI Taxonomy" id="265293"/>
    <lineage>
        <taxon>Bacteria</taxon>
        <taxon>Pseudomonadati</taxon>
        <taxon>Pseudomonadota</taxon>
        <taxon>Betaproteobacteria</taxon>
        <taxon>Burkholderiales</taxon>
        <taxon>Burkholderiaceae</taxon>
        <taxon>Burkholderia</taxon>
        <taxon>Burkholderia cepacia complex</taxon>
    </lineage>
</organism>
<keyword evidence="2" id="KW-0732">Signal</keyword>
<dbReference type="PROSITE" id="PS51257">
    <property type="entry name" value="PROKAR_LIPOPROTEIN"/>
    <property type="match status" value="1"/>
</dbReference>
<feature type="compositionally biased region" description="Pro residues" evidence="1">
    <location>
        <begin position="178"/>
        <end position="187"/>
    </location>
</feature>
<comment type="caution">
    <text evidence="3">The sequence shown here is derived from an EMBL/GenBank/DDBJ whole genome shotgun (WGS) entry which is preliminary data.</text>
</comment>
<sequence length="220" mass="24089">MHVRCFRSPMNHALRFAPAALACALSVSTSCAWSHDTSTDATTGTNVFRAERRAVDDVRIRRDARGGRDGRFAAPASRSPFDTPDTRELRISGGRLTPRSPDHRADDDRWAAARAAIGAGGGDSLGRRVPEHERRILDWDAYLRATDTRLTSPNRTFDSYSPRAPLRRFDGTRGVPGTPNPFDPSVPQPETRTFYDNGAGTRCTATGGGSASRSSCNIRW</sequence>
<dbReference type="AlphaFoldDB" id="A0A2A4FGR8"/>
<evidence type="ECO:0000313" key="3">
    <source>
        <dbReference type="EMBL" id="PCE32601.1"/>
    </source>
</evidence>
<name>A0A2A4FGR8_9BURK</name>
<feature type="signal peptide" evidence="2">
    <location>
        <begin position="1"/>
        <end position="32"/>
    </location>
</feature>
<evidence type="ECO:0000313" key="4">
    <source>
        <dbReference type="Proteomes" id="UP000217994"/>
    </source>
</evidence>
<accession>A0A2A4FGR8</accession>
<feature type="region of interest" description="Disordered" evidence="1">
    <location>
        <begin position="153"/>
        <end position="189"/>
    </location>
</feature>
<evidence type="ECO:0000256" key="2">
    <source>
        <dbReference type="SAM" id="SignalP"/>
    </source>
</evidence>
<dbReference type="EMBL" id="MTZU01000026">
    <property type="protein sequence ID" value="PCE32601.1"/>
    <property type="molecule type" value="Genomic_DNA"/>
</dbReference>
<feature type="chain" id="PRO_5012269034" description="Lipoprotein" evidence="2">
    <location>
        <begin position="33"/>
        <end position="220"/>
    </location>
</feature>
<proteinExistence type="predicted"/>
<reference evidence="3 4" key="1">
    <citation type="submission" date="2017-01" db="EMBL/GenBank/DDBJ databases">
        <title>Whole-Genome Shotgun Sequencing of Two beta-Proteobacterial Species in Search of the Bulgecin Biosynthetic Cluster.</title>
        <authorList>
            <person name="Horsman M.E."/>
            <person name="Marous D.R."/>
            <person name="Li R."/>
            <person name="Oliver R.A."/>
            <person name="Byun B."/>
            <person name="Emrich S.J."/>
            <person name="Boggess B."/>
            <person name="Townsend C.A."/>
            <person name="Mobashery S."/>
        </authorList>
    </citation>
    <scope>NUCLEOTIDE SEQUENCE [LARGE SCALE GENOMIC DNA]</scope>
    <source>
        <strain evidence="3 4">ATCC 31433</strain>
    </source>
</reference>
<protein>
    <recommendedName>
        <fullName evidence="5">Lipoprotein</fullName>
    </recommendedName>
</protein>